<evidence type="ECO:0000313" key="2">
    <source>
        <dbReference type="Proteomes" id="UP000029981"/>
    </source>
</evidence>
<keyword evidence="2" id="KW-1185">Reference proteome</keyword>
<reference evidence="1 2" key="4">
    <citation type="journal article" date="2011" name="BMC Genomics">
        <title>RNA-Seq improves annotation of protein-coding genes in the cucumber genome.</title>
        <authorList>
            <person name="Li Z."/>
            <person name="Zhang Z."/>
            <person name="Yan P."/>
            <person name="Huang S."/>
            <person name="Fei Z."/>
            <person name="Lin K."/>
        </authorList>
    </citation>
    <scope>NUCLEOTIDE SEQUENCE [LARGE SCALE GENOMIC DNA]</scope>
    <source>
        <strain evidence="2">cv. 9930</strain>
        <tissue evidence="1">Leaf</tissue>
    </source>
</reference>
<comment type="caution">
    <text evidence="1">The sequence shown here is derived from an EMBL/GenBank/DDBJ whole genome shotgun (WGS) entry which is preliminary data.</text>
</comment>
<sequence length="262" mass="29022">MNKKLSKVSLGEADFQLFYAFVVDNGDGEIALTGIRDSHPVFSTHRLKFRLPQIITSTPQRRRLLRHWIQVHLPALPPTLSLSPYSSSRVFFRLASTFLTSIGVLLLKLEATILLGCSGPRMSKGQGRAREIKVFPGEELPNDNQHSRPFEEGMMNSDSGEGLKNLKKSAKSLRKEKQGIEGLHGPEEPNFPSEESENCDGNNGGSSVGEQYKGSSGDKDQVQVDGSFSFFLNGEHIRSVMANLNFSDNFGEKFCGIYVINI</sequence>
<evidence type="ECO:0000313" key="1">
    <source>
        <dbReference type="EMBL" id="KAE8637117.1"/>
    </source>
</evidence>
<organism evidence="1 2">
    <name type="scientific">Cucumis sativus</name>
    <name type="common">Cucumber</name>
    <dbReference type="NCBI Taxonomy" id="3659"/>
    <lineage>
        <taxon>Eukaryota</taxon>
        <taxon>Viridiplantae</taxon>
        <taxon>Streptophyta</taxon>
        <taxon>Embryophyta</taxon>
        <taxon>Tracheophyta</taxon>
        <taxon>Spermatophyta</taxon>
        <taxon>Magnoliopsida</taxon>
        <taxon>eudicotyledons</taxon>
        <taxon>Gunneridae</taxon>
        <taxon>Pentapetalae</taxon>
        <taxon>rosids</taxon>
        <taxon>fabids</taxon>
        <taxon>Cucurbitales</taxon>
        <taxon>Cucurbitaceae</taxon>
        <taxon>Benincaseae</taxon>
        <taxon>Cucumis</taxon>
    </lineage>
</organism>
<gene>
    <name evidence="1" type="ORF">Csa_004594</name>
</gene>
<dbReference type="EMBL" id="ACHR03000082">
    <property type="protein sequence ID" value="KAE8637117.1"/>
    <property type="molecule type" value="Genomic_DNA"/>
</dbReference>
<protein>
    <submittedName>
        <fullName evidence="1">Uncharacterized protein</fullName>
    </submittedName>
</protein>
<reference evidence="1 2" key="1">
    <citation type="journal article" date="2009" name="Nat. Genet.">
        <title>The genome of the cucumber, Cucumis sativus L.</title>
        <authorList>
            <person name="Huang S."/>
            <person name="Li R."/>
            <person name="Zhang Z."/>
            <person name="Li L."/>
            <person name="Gu X."/>
            <person name="Fan W."/>
            <person name="Lucas W.J."/>
            <person name="Wang X."/>
            <person name="Xie B."/>
            <person name="Ni P."/>
            <person name="Ren Y."/>
            <person name="Zhu H."/>
            <person name="Li J."/>
            <person name="Lin K."/>
            <person name="Jin W."/>
            <person name="Fei Z."/>
            <person name="Li G."/>
            <person name="Staub J."/>
            <person name="Kilian A."/>
            <person name="van der Vossen E.A."/>
            <person name="Wu Y."/>
            <person name="Guo J."/>
            <person name="He J."/>
            <person name="Jia Z."/>
            <person name="Ren Y."/>
            <person name="Tian G."/>
            <person name="Lu Y."/>
            <person name="Ruan J."/>
            <person name="Qian W."/>
            <person name="Wang M."/>
            <person name="Huang Q."/>
            <person name="Li B."/>
            <person name="Xuan Z."/>
            <person name="Cao J."/>
            <person name="Asan"/>
            <person name="Wu Z."/>
            <person name="Zhang J."/>
            <person name="Cai Q."/>
            <person name="Bai Y."/>
            <person name="Zhao B."/>
            <person name="Han Y."/>
            <person name="Li Y."/>
            <person name="Li X."/>
            <person name="Wang S."/>
            <person name="Shi Q."/>
            <person name="Liu S."/>
            <person name="Cho W.K."/>
            <person name="Kim J.Y."/>
            <person name="Xu Y."/>
            <person name="Heller-Uszynska K."/>
            <person name="Miao H."/>
            <person name="Cheng Z."/>
            <person name="Zhang S."/>
            <person name="Wu J."/>
            <person name="Yang Y."/>
            <person name="Kang H."/>
            <person name="Li M."/>
            <person name="Liang H."/>
            <person name="Ren X."/>
            <person name="Shi Z."/>
            <person name="Wen M."/>
            <person name="Jian M."/>
            <person name="Yang H."/>
            <person name="Zhang G."/>
            <person name="Yang Z."/>
            <person name="Chen R."/>
            <person name="Liu S."/>
            <person name="Li J."/>
            <person name="Ma L."/>
            <person name="Liu H."/>
            <person name="Zhou Y."/>
            <person name="Zhao J."/>
            <person name="Fang X."/>
            <person name="Li G."/>
            <person name="Fang L."/>
            <person name="Li Y."/>
            <person name="Liu D."/>
            <person name="Zheng H."/>
            <person name="Zhang Y."/>
            <person name="Qin N."/>
            <person name="Li Z."/>
            <person name="Yang G."/>
            <person name="Yang S."/>
            <person name="Bolund L."/>
            <person name="Kristiansen K."/>
            <person name="Zheng H."/>
            <person name="Li S."/>
            <person name="Zhang X."/>
            <person name="Yang H."/>
            <person name="Wang J."/>
            <person name="Sun R."/>
            <person name="Zhang B."/>
            <person name="Jiang S."/>
            <person name="Wang J."/>
            <person name="Du Y."/>
            <person name="Li S."/>
        </authorList>
    </citation>
    <scope>NUCLEOTIDE SEQUENCE [LARGE SCALE GENOMIC DNA]</scope>
    <source>
        <strain evidence="2">cv. 9930</strain>
        <tissue evidence="1">Leaf</tissue>
    </source>
</reference>
<reference evidence="1 2" key="3">
    <citation type="journal article" date="2010" name="BMC Genomics">
        <title>Transcriptome sequencing and comparative analysis of cucumber flowers with different sex types.</title>
        <authorList>
            <person name="Guo S."/>
            <person name="Zheng Y."/>
            <person name="Joung J.G."/>
            <person name="Liu S."/>
            <person name="Zhang Z."/>
            <person name="Crasta O.R."/>
            <person name="Sobral B.W."/>
            <person name="Xu Y."/>
            <person name="Huang S."/>
            <person name="Fei Z."/>
        </authorList>
    </citation>
    <scope>NUCLEOTIDE SEQUENCE [LARGE SCALE GENOMIC DNA]</scope>
    <source>
        <strain evidence="2">cv. 9930</strain>
        <tissue evidence="1">Leaf</tissue>
    </source>
</reference>
<name>A0ACB6HAR4_CUCSA</name>
<accession>A0ACB6HAR4</accession>
<proteinExistence type="predicted"/>
<reference evidence="1 2" key="2">
    <citation type="journal article" date="2009" name="PLoS ONE">
        <title>An integrated genetic and cytogenetic map of the cucumber genome.</title>
        <authorList>
            <person name="Ren Y."/>
            <person name="Zhang Z."/>
            <person name="Liu J."/>
            <person name="Staub J.E."/>
            <person name="Han Y."/>
            <person name="Cheng Z."/>
            <person name="Li X."/>
            <person name="Lu J."/>
            <person name="Miao H."/>
            <person name="Kang H."/>
            <person name="Xie B."/>
            <person name="Gu X."/>
            <person name="Wang X."/>
            <person name="Du Y."/>
            <person name="Jin W."/>
            <person name="Huang S."/>
        </authorList>
    </citation>
    <scope>NUCLEOTIDE SEQUENCE [LARGE SCALE GENOMIC DNA]</scope>
    <source>
        <strain evidence="2">cv. 9930</strain>
        <tissue evidence="1">Leaf</tissue>
    </source>
</reference>
<reference evidence="1 2" key="5">
    <citation type="journal article" date="2019" name="Gigascience">
        <title>A chromosome-scale genome assembly of cucumber (Cucumis sativus L.).</title>
        <authorList>
            <person name="Li Q."/>
            <person name="Li H."/>
            <person name="Huang W."/>
            <person name="Xu Y."/>
            <person name="Zhou Q."/>
            <person name="Wang S."/>
            <person name="Ruan J."/>
            <person name="Huang S."/>
            <person name="Zhang Z."/>
        </authorList>
    </citation>
    <scope>NUCLEOTIDE SEQUENCE [LARGE SCALE GENOMIC DNA]</scope>
    <source>
        <strain evidence="2">cv. 9930</strain>
        <tissue evidence="1">Leaf</tissue>
    </source>
</reference>
<dbReference type="Proteomes" id="UP000029981">
    <property type="component" value="Unassembled WGS sequence"/>
</dbReference>